<evidence type="ECO:0000313" key="4">
    <source>
        <dbReference type="Proteomes" id="UP000756132"/>
    </source>
</evidence>
<proteinExistence type="predicted"/>
<keyword evidence="4" id="KW-1185">Reference proteome</keyword>
<reference evidence="3" key="1">
    <citation type="submission" date="2021-12" db="EMBL/GenBank/DDBJ databases">
        <authorList>
            <person name="Zaccaron A."/>
            <person name="Stergiopoulos I."/>
        </authorList>
    </citation>
    <scope>NUCLEOTIDE SEQUENCE</scope>
    <source>
        <strain evidence="3">Race5_Kim</strain>
    </source>
</reference>
<dbReference type="RefSeq" id="XP_047763847.1">
    <property type="nucleotide sequence ID" value="XM_047906477.1"/>
</dbReference>
<feature type="compositionally biased region" description="Polar residues" evidence="1">
    <location>
        <begin position="445"/>
        <end position="460"/>
    </location>
</feature>
<feature type="region of interest" description="Disordered" evidence="1">
    <location>
        <begin position="65"/>
        <end position="94"/>
    </location>
</feature>
<accession>A0A9Q8UR92</accession>
<feature type="compositionally biased region" description="Basic and acidic residues" evidence="1">
    <location>
        <begin position="461"/>
        <end position="472"/>
    </location>
</feature>
<evidence type="ECO:0000259" key="2">
    <source>
        <dbReference type="Pfam" id="PF13257"/>
    </source>
</evidence>
<feature type="compositionally biased region" description="Low complexity" evidence="1">
    <location>
        <begin position="425"/>
        <end position="444"/>
    </location>
</feature>
<dbReference type="InterPro" id="IPR025122">
    <property type="entry name" value="DUF4048"/>
</dbReference>
<organism evidence="3 4">
    <name type="scientific">Passalora fulva</name>
    <name type="common">Tomato leaf mold</name>
    <name type="synonym">Cladosporium fulvum</name>
    <dbReference type="NCBI Taxonomy" id="5499"/>
    <lineage>
        <taxon>Eukaryota</taxon>
        <taxon>Fungi</taxon>
        <taxon>Dikarya</taxon>
        <taxon>Ascomycota</taxon>
        <taxon>Pezizomycotina</taxon>
        <taxon>Dothideomycetes</taxon>
        <taxon>Dothideomycetidae</taxon>
        <taxon>Mycosphaerellales</taxon>
        <taxon>Mycosphaerellaceae</taxon>
        <taxon>Fulvia</taxon>
    </lineage>
</organism>
<dbReference type="Proteomes" id="UP000756132">
    <property type="component" value="Chromosome 6"/>
</dbReference>
<feature type="compositionally biased region" description="Low complexity" evidence="1">
    <location>
        <begin position="331"/>
        <end position="350"/>
    </location>
</feature>
<evidence type="ECO:0000313" key="3">
    <source>
        <dbReference type="EMBL" id="UJO19481.1"/>
    </source>
</evidence>
<sequence length="538" mass="58054">MAAMPSEPDNTDYVASLASPTLCTPSTGRPGFQSHGKTLSMASEPAFHTRSNRFSLQFPVQPTAPFHPVRAASPTRECVNGTPDIDDPTAGPSDGNFLHLVAAQERRVLELKEELQRAEADLTRLKREWAKHEANKKRGDAKRLTRPQTLQTSPTLTSDRDDEDGSSAWLQQEMERRKALLSASKPSSRTVFPGQRHTRALSLLSPARESVRHSASHSIPMMQPPPRPPRKDSLKNPTRQSMDLVRPSAREHTVPPNGADTESQDKLAAQSVIDQEMLLRAGKKVATDFKDGLWTFWEDLRQATVGEESGPIQPPISRRGSAQTLKAARKQGSIGSLQGSSRSSSTLGIGPDRGDAARPPAPRKKSAPLPDLADPSFWSDHGTTIEPKEQASTKKQAVSRQHKRSADSTKRLSGASNDGWDTWDSPEQSGSSSSVASEAMTLSSTVSGSGSPRTSGSISNRESRDLSGKKEALPWPALKKSGIGSLRRTASHLLSEWEKSLTPSPGEEFTGQEDYLGAGASAAAAEAIAYGAKSSKKD</sequence>
<feature type="domain" description="DUF4048" evidence="2">
    <location>
        <begin position="197"/>
        <end position="433"/>
    </location>
</feature>
<feature type="compositionally biased region" description="Polar residues" evidence="1">
    <location>
        <begin position="146"/>
        <end position="157"/>
    </location>
</feature>
<feature type="compositionally biased region" description="Basic and acidic residues" evidence="1">
    <location>
        <begin position="128"/>
        <end position="143"/>
    </location>
</feature>
<feature type="region of interest" description="Disordered" evidence="1">
    <location>
        <begin position="128"/>
        <end position="268"/>
    </location>
</feature>
<feature type="compositionally biased region" description="Polar residues" evidence="1">
    <location>
        <begin position="18"/>
        <end position="27"/>
    </location>
</feature>
<feature type="region of interest" description="Disordered" evidence="1">
    <location>
        <begin position="306"/>
        <end position="484"/>
    </location>
</feature>
<dbReference type="KEGG" id="ffu:CLAFUR5_07329"/>
<dbReference type="AlphaFoldDB" id="A0A9Q8UR92"/>
<protein>
    <recommendedName>
        <fullName evidence="2">DUF4048 domain-containing protein</fullName>
    </recommendedName>
</protein>
<dbReference type="Pfam" id="PF13257">
    <property type="entry name" value="DUF4048"/>
    <property type="match status" value="1"/>
</dbReference>
<feature type="region of interest" description="Disordered" evidence="1">
    <location>
        <begin position="1"/>
        <end position="41"/>
    </location>
</feature>
<evidence type="ECO:0000256" key="1">
    <source>
        <dbReference type="SAM" id="MobiDB-lite"/>
    </source>
</evidence>
<dbReference type="OrthoDB" id="4097086at2759"/>
<reference evidence="3" key="2">
    <citation type="journal article" date="2022" name="Microb. Genom.">
        <title>A chromosome-scale genome assembly of the tomato pathogen Cladosporium fulvum reveals a compartmentalized genome architecture and the presence of a dispensable chromosome.</title>
        <authorList>
            <person name="Zaccaron A.Z."/>
            <person name="Chen L.H."/>
            <person name="Samaras A."/>
            <person name="Stergiopoulos I."/>
        </authorList>
    </citation>
    <scope>NUCLEOTIDE SEQUENCE</scope>
    <source>
        <strain evidence="3">Race5_Kim</strain>
    </source>
</reference>
<name>A0A9Q8UR92_PASFU</name>
<dbReference type="EMBL" id="CP090168">
    <property type="protein sequence ID" value="UJO19481.1"/>
    <property type="molecule type" value="Genomic_DNA"/>
</dbReference>
<gene>
    <name evidence="3" type="ORF">CLAFUR5_07329</name>
</gene>
<dbReference type="GeneID" id="71987207"/>